<feature type="domain" description="SusD-like N-terminal" evidence="8">
    <location>
        <begin position="102"/>
        <end position="240"/>
    </location>
</feature>
<name>A0ABS8PXC6_9BACT</name>
<comment type="subcellular location">
    <subcellularLocation>
        <location evidence="1">Cell outer membrane</location>
    </subcellularLocation>
</comment>
<dbReference type="Gene3D" id="1.25.40.390">
    <property type="match status" value="1"/>
</dbReference>
<evidence type="ECO:0000256" key="5">
    <source>
        <dbReference type="ARBA" id="ARBA00023237"/>
    </source>
</evidence>
<feature type="domain" description="RagB/SusD" evidence="7">
    <location>
        <begin position="348"/>
        <end position="504"/>
    </location>
</feature>
<dbReference type="InterPro" id="IPR011990">
    <property type="entry name" value="TPR-like_helical_dom_sf"/>
</dbReference>
<reference evidence="9 10" key="1">
    <citation type="submission" date="2021-11" db="EMBL/GenBank/DDBJ databases">
        <title>Genomic of Niabella pedocola.</title>
        <authorList>
            <person name="Wu T."/>
        </authorList>
    </citation>
    <scope>NUCLEOTIDE SEQUENCE [LARGE SCALE GENOMIC DNA]</scope>
    <source>
        <strain evidence="9 10">JCM 31011</strain>
    </source>
</reference>
<proteinExistence type="inferred from homology"/>
<evidence type="ECO:0000256" key="3">
    <source>
        <dbReference type="ARBA" id="ARBA00022729"/>
    </source>
</evidence>
<feature type="chain" id="PRO_5046190494" evidence="6">
    <location>
        <begin position="17"/>
        <end position="505"/>
    </location>
</feature>
<gene>
    <name evidence="9" type="ORF">LQ567_23315</name>
</gene>
<evidence type="ECO:0000313" key="10">
    <source>
        <dbReference type="Proteomes" id="UP001199816"/>
    </source>
</evidence>
<feature type="signal peptide" evidence="6">
    <location>
        <begin position="1"/>
        <end position="16"/>
    </location>
</feature>
<evidence type="ECO:0000259" key="7">
    <source>
        <dbReference type="Pfam" id="PF07980"/>
    </source>
</evidence>
<dbReference type="InterPro" id="IPR033985">
    <property type="entry name" value="SusD-like_N"/>
</dbReference>
<protein>
    <submittedName>
        <fullName evidence="9">RagB/SusD family nutrient uptake outer membrane protein</fullName>
    </submittedName>
</protein>
<dbReference type="Proteomes" id="UP001199816">
    <property type="component" value="Unassembled WGS sequence"/>
</dbReference>
<keyword evidence="4" id="KW-0472">Membrane</keyword>
<dbReference type="SUPFAM" id="SSF48452">
    <property type="entry name" value="TPR-like"/>
    <property type="match status" value="1"/>
</dbReference>
<keyword evidence="3 6" id="KW-0732">Signal</keyword>
<evidence type="ECO:0000256" key="4">
    <source>
        <dbReference type="ARBA" id="ARBA00023136"/>
    </source>
</evidence>
<keyword evidence="5" id="KW-0998">Cell outer membrane</keyword>
<dbReference type="PROSITE" id="PS51257">
    <property type="entry name" value="PROKAR_LIPOPROTEIN"/>
    <property type="match status" value="1"/>
</dbReference>
<dbReference type="RefSeq" id="WP_231008297.1">
    <property type="nucleotide sequence ID" value="NZ_JAJNEC010000007.1"/>
</dbReference>
<dbReference type="InterPro" id="IPR012944">
    <property type="entry name" value="SusD_RagB_dom"/>
</dbReference>
<evidence type="ECO:0000256" key="6">
    <source>
        <dbReference type="SAM" id="SignalP"/>
    </source>
</evidence>
<evidence type="ECO:0000259" key="8">
    <source>
        <dbReference type="Pfam" id="PF14322"/>
    </source>
</evidence>
<accession>A0ABS8PXC6</accession>
<sequence>MIRNISILLIFFTLFAASSCKKEFLDTFPTGSVSDADAVKSTDNAWAALNGIHRALTAQYDAQPQGGEAGAMSIRDVMGEDLIYTIASGRLDFSTVLRWLGHRNIADAQVKFIYRYYYRIISNANILISGIDQATGPEADKKFIKGQALAYRAWAHFNLVQLWAERYDAAGANDGLGIPLLTVNTLEGQPRATVKAVYDQINKDLDDAIVLLDGYSRSGSAAKSNINRSVAYGFKARVALTQQNWDVAATNAAQARAGLSLMSNTDYLSGFNDINNTEWMWGSRIITETTPFFYQFHAFMATNYNSSAVKTQPKAINSSLWEALSVTDVRKKCWIKAGSAATVQAGIPWNSGSAGTGYSYIPYHMKKFWISNLSGSIGDVPMMRVGEMYLIEAEARARQGGHDVEARTALFDLMSNRDPGYILSIKSGQALIDEIMLHRRVELWGEGFRFTDLKRTNSALNRTIAPNTNTAISVTMEVPAGDKLWVWLFPQDEINNNPAIVQNPL</sequence>
<dbReference type="EMBL" id="JAJNEC010000007">
    <property type="protein sequence ID" value="MCD2425733.1"/>
    <property type="molecule type" value="Genomic_DNA"/>
</dbReference>
<keyword evidence="10" id="KW-1185">Reference proteome</keyword>
<evidence type="ECO:0000256" key="2">
    <source>
        <dbReference type="ARBA" id="ARBA00006275"/>
    </source>
</evidence>
<dbReference type="Pfam" id="PF07980">
    <property type="entry name" value="SusD_RagB"/>
    <property type="match status" value="1"/>
</dbReference>
<comment type="caution">
    <text evidence="9">The sequence shown here is derived from an EMBL/GenBank/DDBJ whole genome shotgun (WGS) entry which is preliminary data.</text>
</comment>
<evidence type="ECO:0000313" key="9">
    <source>
        <dbReference type="EMBL" id="MCD2425733.1"/>
    </source>
</evidence>
<comment type="similarity">
    <text evidence="2">Belongs to the SusD family.</text>
</comment>
<evidence type="ECO:0000256" key="1">
    <source>
        <dbReference type="ARBA" id="ARBA00004442"/>
    </source>
</evidence>
<organism evidence="9 10">
    <name type="scientific">Niabella pedocola</name>
    <dbReference type="NCBI Taxonomy" id="1752077"/>
    <lineage>
        <taxon>Bacteria</taxon>
        <taxon>Pseudomonadati</taxon>
        <taxon>Bacteroidota</taxon>
        <taxon>Chitinophagia</taxon>
        <taxon>Chitinophagales</taxon>
        <taxon>Chitinophagaceae</taxon>
        <taxon>Niabella</taxon>
    </lineage>
</organism>
<dbReference type="Pfam" id="PF14322">
    <property type="entry name" value="SusD-like_3"/>
    <property type="match status" value="1"/>
</dbReference>